<reference evidence="1" key="1">
    <citation type="submission" date="2021-01" db="EMBL/GenBank/DDBJ databases">
        <authorList>
            <consortium name="Genoscope - CEA"/>
            <person name="William W."/>
        </authorList>
    </citation>
    <scope>NUCLEOTIDE SEQUENCE</scope>
</reference>
<comment type="caution">
    <text evidence="1">The sequence shown here is derived from an EMBL/GenBank/DDBJ whole genome shotgun (WGS) entry which is preliminary data.</text>
</comment>
<protein>
    <submittedName>
        <fullName evidence="1">Uncharacterized protein</fullName>
    </submittedName>
</protein>
<dbReference type="Proteomes" id="UP000683925">
    <property type="component" value="Unassembled WGS sequence"/>
</dbReference>
<proteinExistence type="predicted"/>
<keyword evidence="2" id="KW-1185">Reference proteome</keyword>
<evidence type="ECO:0000313" key="2">
    <source>
        <dbReference type="Proteomes" id="UP000683925"/>
    </source>
</evidence>
<dbReference type="AlphaFoldDB" id="A0A8S1U4U7"/>
<accession>A0A8S1U4U7</accession>
<organism evidence="1 2">
    <name type="scientific">Paramecium octaurelia</name>
    <dbReference type="NCBI Taxonomy" id="43137"/>
    <lineage>
        <taxon>Eukaryota</taxon>
        <taxon>Sar</taxon>
        <taxon>Alveolata</taxon>
        <taxon>Ciliophora</taxon>
        <taxon>Intramacronucleata</taxon>
        <taxon>Oligohymenophorea</taxon>
        <taxon>Peniculida</taxon>
        <taxon>Parameciidae</taxon>
        <taxon>Paramecium</taxon>
    </lineage>
</organism>
<dbReference type="EMBL" id="CAJJDP010000035">
    <property type="protein sequence ID" value="CAD8158299.1"/>
    <property type="molecule type" value="Genomic_DNA"/>
</dbReference>
<name>A0A8S1U4U7_PAROT</name>
<gene>
    <name evidence="1" type="ORF">POCTA_138.1.T0350117</name>
</gene>
<evidence type="ECO:0000313" key="1">
    <source>
        <dbReference type="EMBL" id="CAD8158299.1"/>
    </source>
</evidence>
<sequence length="57" mass="6979">MNIEKLFINELLVTHLIRVRKNKFHKLASDCKNYKIIECDLRKITKKILIINWNQQR</sequence>